<proteinExistence type="predicted"/>
<gene>
    <name evidence="1" type="ORF">C5167_013959</name>
</gene>
<protein>
    <submittedName>
        <fullName evidence="1">Uncharacterized protein</fullName>
    </submittedName>
</protein>
<dbReference type="Gramene" id="RZC55103">
    <property type="protein sequence ID" value="RZC55103"/>
    <property type="gene ID" value="C5167_013959"/>
</dbReference>
<dbReference type="AlphaFoldDB" id="A0A4Y7J1U5"/>
<accession>A0A4Y7J1U5</accession>
<sequence length="64" mass="7400">MNDLFPREILEEKLFTKKYDWSMTVPNSDGDPMSIPVSPRFPSTSWSVDMHPLYCCCECPLLSL</sequence>
<evidence type="ECO:0000313" key="2">
    <source>
        <dbReference type="Proteomes" id="UP000316621"/>
    </source>
</evidence>
<keyword evidence="2" id="KW-1185">Reference proteome</keyword>
<reference evidence="1 2" key="1">
    <citation type="journal article" date="2018" name="Science">
        <title>The opium poppy genome and morphinan production.</title>
        <authorList>
            <person name="Guo L."/>
            <person name="Winzer T."/>
            <person name="Yang X."/>
            <person name="Li Y."/>
            <person name="Ning Z."/>
            <person name="He Z."/>
            <person name="Teodor R."/>
            <person name="Lu Y."/>
            <person name="Bowser T.A."/>
            <person name="Graham I.A."/>
            <person name="Ye K."/>
        </authorList>
    </citation>
    <scope>NUCLEOTIDE SEQUENCE [LARGE SCALE GENOMIC DNA]</scope>
    <source>
        <strain evidence="2">cv. HN1</strain>
        <tissue evidence="1">Leaves</tissue>
    </source>
</reference>
<dbReference type="EMBL" id="CM010717">
    <property type="protein sequence ID" value="RZC55103.1"/>
    <property type="molecule type" value="Genomic_DNA"/>
</dbReference>
<name>A0A4Y7J1U5_PAPSO</name>
<evidence type="ECO:0000313" key="1">
    <source>
        <dbReference type="EMBL" id="RZC55103.1"/>
    </source>
</evidence>
<organism evidence="1 2">
    <name type="scientific">Papaver somniferum</name>
    <name type="common">Opium poppy</name>
    <dbReference type="NCBI Taxonomy" id="3469"/>
    <lineage>
        <taxon>Eukaryota</taxon>
        <taxon>Viridiplantae</taxon>
        <taxon>Streptophyta</taxon>
        <taxon>Embryophyta</taxon>
        <taxon>Tracheophyta</taxon>
        <taxon>Spermatophyta</taxon>
        <taxon>Magnoliopsida</taxon>
        <taxon>Ranunculales</taxon>
        <taxon>Papaveraceae</taxon>
        <taxon>Papaveroideae</taxon>
        <taxon>Papaver</taxon>
    </lineage>
</organism>
<dbReference type="Proteomes" id="UP000316621">
    <property type="component" value="Chromosome 3"/>
</dbReference>